<dbReference type="AlphaFoldDB" id="A0A7J0GEG4"/>
<dbReference type="GO" id="GO:0003723">
    <property type="term" value="F:RNA binding"/>
    <property type="evidence" value="ECO:0007669"/>
    <property type="project" value="InterPro"/>
</dbReference>
<dbReference type="GO" id="GO:0009451">
    <property type="term" value="P:RNA modification"/>
    <property type="evidence" value="ECO:0007669"/>
    <property type="project" value="InterPro"/>
</dbReference>
<dbReference type="EMBL" id="BJWL01000020">
    <property type="protein sequence ID" value="GFZ09098.1"/>
    <property type="molecule type" value="Genomic_DNA"/>
</dbReference>
<sequence length="103" mass="11608">MIRGFSKSPTPSKSLSVYNYMVQFGVPVDHFTYPFVLTACARLGEVRLGRRFHCEVVRNGFDSDLFAVNALAQFYGSCGCFRDACQVFDESLVRDVCDLECDD</sequence>
<dbReference type="InterPro" id="IPR046960">
    <property type="entry name" value="PPR_At4g14850-like_plant"/>
</dbReference>
<gene>
    <name evidence="2" type="ORF">Acr_20g0009060</name>
</gene>
<evidence type="ECO:0000256" key="1">
    <source>
        <dbReference type="ARBA" id="ARBA00022737"/>
    </source>
</evidence>
<dbReference type="PANTHER" id="PTHR47926">
    <property type="entry name" value="PENTATRICOPEPTIDE REPEAT-CONTAINING PROTEIN"/>
    <property type="match status" value="1"/>
</dbReference>
<name>A0A7J0GEG4_9ERIC</name>
<proteinExistence type="predicted"/>
<accession>A0A7J0GEG4</accession>
<keyword evidence="3" id="KW-1185">Reference proteome</keyword>
<evidence type="ECO:0000313" key="2">
    <source>
        <dbReference type="EMBL" id="GFZ09098.1"/>
    </source>
</evidence>
<dbReference type="Pfam" id="PF01535">
    <property type="entry name" value="PPR"/>
    <property type="match status" value="1"/>
</dbReference>
<dbReference type="PANTHER" id="PTHR47926:SF537">
    <property type="entry name" value="PENTACOTRIPEPTIDE-REPEAT REGION OF PRORP DOMAIN-CONTAINING PROTEIN"/>
    <property type="match status" value="1"/>
</dbReference>
<dbReference type="InterPro" id="IPR002885">
    <property type="entry name" value="PPR_rpt"/>
</dbReference>
<dbReference type="Gene3D" id="1.25.40.10">
    <property type="entry name" value="Tetratricopeptide repeat domain"/>
    <property type="match status" value="1"/>
</dbReference>
<protein>
    <submittedName>
        <fullName evidence="2">Similar to SLOW GROWTH 1</fullName>
    </submittedName>
</protein>
<dbReference type="Proteomes" id="UP000585474">
    <property type="component" value="Unassembled WGS sequence"/>
</dbReference>
<comment type="caution">
    <text evidence="2">The sequence shown here is derived from an EMBL/GenBank/DDBJ whole genome shotgun (WGS) entry which is preliminary data.</text>
</comment>
<evidence type="ECO:0000313" key="3">
    <source>
        <dbReference type="Proteomes" id="UP000585474"/>
    </source>
</evidence>
<reference evidence="2 3" key="1">
    <citation type="submission" date="2019-07" db="EMBL/GenBank/DDBJ databases">
        <title>De Novo Assembly of kiwifruit Actinidia rufa.</title>
        <authorList>
            <person name="Sugita-Konishi S."/>
            <person name="Sato K."/>
            <person name="Mori E."/>
            <person name="Abe Y."/>
            <person name="Kisaki G."/>
            <person name="Hamano K."/>
            <person name="Suezawa K."/>
            <person name="Otani M."/>
            <person name="Fukuda T."/>
            <person name="Manabe T."/>
            <person name="Gomi K."/>
            <person name="Tabuchi M."/>
            <person name="Akimitsu K."/>
            <person name="Kataoka I."/>
        </authorList>
    </citation>
    <scope>NUCLEOTIDE SEQUENCE [LARGE SCALE GENOMIC DNA]</scope>
    <source>
        <strain evidence="3">cv. Fuchu</strain>
    </source>
</reference>
<dbReference type="InterPro" id="IPR011990">
    <property type="entry name" value="TPR-like_helical_dom_sf"/>
</dbReference>
<keyword evidence="1" id="KW-0677">Repeat</keyword>
<organism evidence="2 3">
    <name type="scientific">Actinidia rufa</name>
    <dbReference type="NCBI Taxonomy" id="165716"/>
    <lineage>
        <taxon>Eukaryota</taxon>
        <taxon>Viridiplantae</taxon>
        <taxon>Streptophyta</taxon>
        <taxon>Embryophyta</taxon>
        <taxon>Tracheophyta</taxon>
        <taxon>Spermatophyta</taxon>
        <taxon>Magnoliopsida</taxon>
        <taxon>eudicotyledons</taxon>
        <taxon>Gunneridae</taxon>
        <taxon>Pentapetalae</taxon>
        <taxon>asterids</taxon>
        <taxon>Ericales</taxon>
        <taxon>Actinidiaceae</taxon>
        <taxon>Actinidia</taxon>
    </lineage>
</organism>
<dbReference type="OrthoDB" id="1358188at2759"/>